<dbReference type="EMBL" id="DTBE01000102">
    <property type="protein sequence ID" value="HGQ59825.1"/>
    <property type="molecule type" value="Genomic_DNA"/>
</dbReference>
<evidence type="ECO:0000313" key="8">
    <source>
        <dbReference type="EMBL" id="HGQ59825.1"/>
    </source>
</evidence>
<evidence type="ECO:0000256" key="2">
    <source>
        <dbReference type="ARBA" id="ARBA00022737"/>
    </source>
</evidence>
<dbReference type="Pfam" id="PF02933">
    <property type="entry name" value="CDC48_2"/>
    <property type="match status" value="1"/>
</dbReference>
<protein>
    <submittedName>
        <fullName evidence="8">AAA family ATPase</fullName>
    </submittedName>
</protein>
<keyword evidence="4" id="KW-0067">ATP-binding</keyword>
<comment type="caution">
    <text evidence="8">The sequence shown here is derived from an EMBL/GenBank/DDBJ whole genome shotgun (WGS) entry which is preliminary data.</text>
</comment>
<dbReference type="SUPFAM" id="SSF54585">
    <property type="entry name" value="Cdc48 domain 2-like"/>
    <property type="match status" value="1"/>
</dbReference>
<comment type="similarity">
    <text evidence="1">Belongs to the AAA ATPase family. CDC48 subfamily.</text>
</comment>
<dbReference type="Pfam" id="PF17862">
    <property type="entry name" value="AAA_lid_3"/>
    <property type="match status" value="2"/>
</dbReference>
<organism evidence="8">
    <name type="scientific">Staphylothermus marinus</name>
    <dbReference type="NCBI Taxonomy" id="2280"/>
    <lineage>
        <taxon>Archaea</taxon>
        <taxon>Thermoproteota</taxon>
        <taxon>Thermoprotei</taxon>
        <taxon>Desulfurococcales</taxon>
        <taxon>Desulfurococcaceae</taxon>
        <taxon>Staphylothermus</taxon>
    </lineage>
</organism>
<dbReference type="Gene3D" id="2.40.40.20">
    <property type="match status" value="1"/>
</dbReference>
<keyword evidence="2" id="KW-0677">Repeat</keyword>
<dbReference type="SUPFAM" id="SSF52540">
    <property type="entry name" value="P-loop containing nucleoside triphosphate hydrolases"/>
    <property type="match status" value="2"/>
</dbReference>
<dbReference type="PANTHER" id="PTHR23077">
    <property type="entry name" value="AAA-FAMILY ATPASE"/>
    <property type="match status" value="1"/>
</dbReference>
<dbReference type="InterPro" id="IPR003960">
    <property type="entry name" value="ATPase_AAA_CS"/>
</dbReference>
<evidence type="ECO:0000256" key="1">
    <source>
        <dbReference type="ARBA" id="ARBA00009833"/>
    </source>
</evidence>
<dbReference type="FunFam" id="2.40.40.20:FF:000007">
    <property type="entry name" value="AAA family ATPase"/>
    <property type="match status" value="1"/>
</dbReference>
<feature type="domain" description="CDC48" evidence="6">
    <location>
        <begin position="159"/>
        <end position="220"/>
    </location>
</feature>
<dbReference type="FunFam" id="1.10.8.60:FF:000057">
    <property type="entry name" value="AAA family ATPase, CDC48 subfamily"/>
    <property type="match status" value="1"/>
</dbReference>
<dbReference type="InterPro" id="IPR003338">
    <property type="entry name" value="CDC4_N-term_subdom"/>
</dbReference>
<dbReference type="Gene3D" id="1.10.8.60">
    <property type="match status" value="2"/>
</dbReference>
<reference evidence="8" key="1">
    <citation type="journal article" date="2020" name="mSystems">
        <title>Genome- and Community-Level Interaction Insights into Carbon Utilization and Element Cycling Functions of Hydrothermarchaeota in Hydrothermal Sediment.</title>
        <authorList>
            <person name="Zhou Z."/>
            <person name="Liu Y."/>
            <person name="Xu W."/>
            <person name="Pan J."/>
            <person name="Luo Z.H."/>
            <person name="Li M."/>
        </authorList>
    </citation>
    <scope>NUCLEOTIDE SEQUENCE [LARGE SCALE GENOMIC DNA]</scope>
    <source>
        <strain evidence="8">SpSt-638</strain>
    </source>
</reference>
<dbReference type="InterPro" id="IPR029067">
    <property type="entry name" value="CDC48_domain_2-like_sf"/>
</dbReference>
<dbReference type="Gene3D" id="3.40.50.300">
    <property type="entry name" value="P-loop containing nucleotide triphosphate hydrolases"/>
    <property type="match status" value="2"/>
</dbReference>
<dbReference type="InterPro" id="IPR005938">
    <property type="entry name" value="AAA_ATPase_CDC48"/>
</dbReference>
<accession>A0A7J3KG71</accession>
<feature type="domain" description="AAA+ ATPase" evidence="5">
    <location>
        <begin position="269"/>
        <end position="405"/>
    </location>
</feature>
<evidence type="ECO:0000259" key="5">
    <source>
        <dbReference type="SMART" id="SM00382"/>
    </source>
</evidence>
<dbReference type="Pfam" id="PF00004">
    <property type="entry name" value="AAA"/>
    <property type="match status" value="2"/>
</dbReference>
<gene>
    <name evidence="8" type="ORF">ENU09_03835</name>
</gene>
<dbReference type="InterPro" id="IPR041569">
    <property type="entry name" value="AAA_lid_3"/>
</dbReference>
<dbReference type="InterPro" id="IPR050168">
    <property type="entry name" value="AAA_ATPase_domain"/>
</dbReference>
<dbReference type="GO" id="GO:0005524">
    <property type="term" value="F:ATP binding"/>
    <property type="evidence" value="ECO:0007669"/>
    <property type="project" value="UniProtKB-KW"/>
</dbReference>
<dbReference type="Pfam" id="PF02359">
    <property type="entry name" value="CDC48_N"/>
    <property type="match status" value="1"/>
</dbReference>
<keyword evidence="3" id="KW-0547">Nucleotide-binding</keyword>
<dbReference type="InterPro" id="IPR003959">
    <property type="entry name" value="ATPase_AAA_core"/>
</dbReference>
<proteinExistence type="inferred from homology"/>
<dbReference type="SMART" id="SM00382">
    <property type="entry name" value="AAA"/>
    <property type="match status" value="2"/>
</dbReference>
<dbReference type="SUPFAM" id="SSF50692">
    <property type="entry name" value="ADC-like"/>
    <property type="match status" value="1"/>
</dbReference>
<dbReference type="PANTHER" id="PTHR23077:SF171">
    <property type="entry name" value="NUCLEAR VALOSIN-CONTAINING PROTEIN-LIKE"/>
    <property type="match status" value="1"/>
</dbReference>
<dbReference type="FunFam" id="3.40.50.300:FF:000018">
    <property type="entry name" value="Cell division control 48"/>
    <property type="match status" value="1"/>
</dbReference>
<dbReference type="NCBIfam" id="TIGR01243">
    <property type="entry name" value="CDC48"/>
    <property type="match status" value="1"/>
</dbReference>
<dbReference type="Gene3D" id="3.10.330.10">
    <property type="match status" value="1"/>
</dbReference>
<feature type="domain" description="AAA+ ATPase" evidence="5">
    <location>
        <begin position="543"/>
        <end position="680"/>
    </location>
</feature>
<dbReference type="GO" id="GO:0016887">
    <property type="term" value="F:ATP hydrolysis activity"/>
    <property type="evidence" value="ECO:0007669"/>
    <property type="project" value="InterPro"/>
</dbReference>
<dbReference type="FunFam" id="3.40.50.300:FF:000012">
    <property type="entry name" value="Transitional endoplasmic reticulum ATPase"/>
    <property type="match status" value="1"/>
</dbReference>
<dbReference type="SMART" id="SM01072">
    <property type="entry name" value="CDC48_2"/>
    <property type="match status" value="1"/>
</dbReference>
<evidence type="ECO:0000259" key="6">
    <source>
        <dbReference type="SMART" id="SM01072"/>
    </source>
</evidence>
<dbReference type="AlphaFoldDB" id="A0A7J3KG71"/>
<dbReference type="GO" id="GO:0005737">
    <property type="term" value="C:cytoplasm"/>
    <property type="evidence" value="ECO:0007669"/>
    <property type="project" value="UniProtKB-ARBA"/>
</dbReference>
<evidence type="ECO:0000256" key="3">
    <source>
        <dbReference type="ARBA" id="ARBA00022741"/>
    </source>
</evidence>
<dbReference type="InterPro" id="IPR003593">
    <property type="entry name" value="AAA+_ATPase"/>
</dbReference>
<name>A0A7J3KG71_STAMA</name>
<dbReference type="InterPro" id="IPR009010">
    <property type="entry name" value="Asp_de-COase-like_dom_sf"/>
</dbReference>
<dbReference type="SMART" id="SM01073">
    <property type="entry name" value="CDC48_N"/>
    <property type="match status" value="1"/>
</dbReference>
<evidence type="ECO:0000256" key="4">
    <source>
        <dbReference type="ARBA" id="ARBA00022840"/>
    </source>
</evidence>
<dbReference type="PROSITE" id="PS00674">
    <property type="entry name" value="AAA"/>
    <property type="match status" value="2"/>
</dbReference>
<dbReference type="InterPro" id="IPR027417">
    <property type="entry name" value="P-loop_NTPase"/>
</dbReference>
<evidence type="ECO:0000259" key="7">
    <source>
        <dbReference type="SMART" id="SM01073"/>
    </source>
</evidence>
<feature type="domain" description="CDC48 N-terminal subdomain" evidence="7">
    <location>
        <begin position="46"/>
        <end position="131"/>
    </location>
</feature>
<sequence>MHHVRTNILITNFSNKNSNPEITRISNQVYNIHRCLFLNKKSNTVSLRVDVAKGRDVNRKIARISPEAMEQLNVTSGDYVEVSSQKNSIILQVLRGYPEDAGKGIIRLDGITRKILGVSVGDFVEVSRAEVEPAKKITLAVPPMETMLGFQFNPLTHGYLDPEYVKQELLHKPLSRGETVAVNIGIGNIIELLVYNTEPSGRVYVDENTIIELIPADHKMIERIARLREIGRVTWEDIGDLEEVKMKLREMIELPIKHPEIFSHLGIEPPKGVLLYGPPGCGKTLLARALANEIGATFLTINGPEIMSKFYGESEARLREIFKEAEKNAPAVIFIDEIDSIAPKREEVVGEVEKRVVSQLLTLMDGLSSRGRVIVIGATNRPDALDPALRRPGRFDREIYIPPPDRKARREILAVHTRNTPLSSDVDLDKLADITHGYTGADLAALVKEAAMHALRRFINEKKIDLSKPIPSSELRNLVITMNDFLEAMKSIQPSLIREIYVEVPEARWSDIGGLEDVKQLLRESIEWPMKYPGVYEKMGIEPPKGFLFYGPPGTGKTLLAKALANESGANFIAIRGPEILSKWVGESEKAIRQIFHRARQVAPVIVFFDEIDSIAPARGGRFDSGVTDRIVNQLLTELDGLEPLKRVIVIGATNRPELLDPALLRPGRFDRLIYIPPPDLKARKEIFKIHTRRMPLSDDVDFDELARRTELYTGADIAAVCREAALMVLREEFKPRPVTMRHFLEALKNVPPSLTRELIEYYEKLSNELKKTVPRRREEFRPIV</sequence>
<dbReference type="CDD" id="cd19529">
    <property type="entry name" value="RecA-like_VCP_r2"/>
    <property type="match status" value="1"/>
</dbReference>
<dbReference type="InterPro" id="IPR004201">
    <property type="entry name" value="Cdc48_dom2"/>
</dbReference>
<dbReference type="FunFam" id="1.10.8.60:FF:000038">
    <property type="entry name" value="spermatogenesis-associated protein 5-like protein 1"/>
    <property type="match status" value="1"/>
</dbReference>